<reference evidence="1 2" key="1">
    <citation type="journal article" date="2018" name="Sci. Rep.">
        <title>Genomic signatures of local adaptation to the degree of environmental predictability in rotifers.</title>
        <authorList>
            <person name="Franch-Gras L."/>
            <person name="Hahn C."/>
            <person name="Garcia-Roger E.M."/>
            <person name="Carmona M.J."/>
            <person name="Serra M."/>
            <person name="Gomez A."/>
        </authorList>
    </citation>
    <scope>NUCLEOTIDE SEQUENCE [LARGE SCALE GENOMIC DNA]</scope>
    <source>
        <strain evidence="1">HYR1</strain>
    </source>
</reference>
<comment type="caution">
    <text evidence="1">The sequence shown here is derived from an EMBL/GenBank/DDBJ whole genome shotgun (WGS) entry which is preliminary data.</text>
</comment>
<sequence length="82" mass="9718">MVEFNLTSTTSVGNEFSLDYFYLHRNQNKNYRTEISNKELLNGYYLKSKQIQNLSEKTYMVKSGTNINLTRDECKQYTSKLE</sequence>
<gene>
    <name evidence="1" type="ORF">BpHYR1_040169</name>
</gene>
<accession>A0A3M7QRH4</accession>
<dbReference type="AlphaFoldDB" id="A0A3M7QRH4"/>
<evidence type="ECO:0000313" key="2">
    <source>
        <dbReference type="Proteomes" id="UP000276133"/>
    </source>
</evidence>
<name>A0A3M7QRH4_BRAPC</name>
<proteinExistence type="predicted"/>
<dbReference type="Proteomes" id="UP000276133">
    <property type="component" value="Unassembled WGS sequence"/>
</dbReference>
<organism evidence="1 2">
    <name type="scientific">Brachionus plicatilis</name>
    <name type="common">Marine rotifer</name>
    <name type="synonym">Brachionus muelleri</name>
    <dbReference type="NCBI Taxonomy" id="10195"/>
    <lineage>
        <taxon>Eukaryota</taxon>
        <taxon>Metazoa</taxon>
        <taxon>Spiralia</taxon>
        <taxon>Gnathifera</taxon>
        <taxon>Rotifera</taxon>
        <taxon>Eurotatoria</taxon>
        <taxon>Monogononta</taxon>
        <taxon>Pseudotrocha</taxon>
        <taxon>Ploima</taxon>
        <taxon>Brachionidae</taxon>
        <taxon>Brachionus</taxon>
    </lineage>
</organism>
<evidence type="ECO:0000313" key="1">
    <source>
        <dbReference type="EMBL" id="RNA13809.1"/>
    </source>
</evidence>
<protein>
    <submittedName>
        <fullName evidence="1">Uncharacterized protein</fullName>
    </submittedName>
</protein>
<keyword evidence="2" id="KW-1185">Reference proteome</keyword>
<dbReference type="EMBL" id="REGN01005325">
    <property type="protein sequence ID" value="RNA13809.1"/>
    <property type="molecule type" value="Genomic_DNA"/>
</dbReference>